<dbReference type="eggNOG" id="COG3188">
    <property type="taxonomic scope" value="Bacteria"/>
</dbReference>
<reference evidence="1 2" key="1">
    <citation type="submission" date="2007-01" db="EMBL/GenBank/DDBJ databases">
        <authorList>
            <person name="Haygood M."/>
            <person name="Podell S."/>
            <person name="Anderson C."/>
            <person name="Hopkinson B."/>
            <person name="Roe K."/>
            <person name="Barbeau K."/>
            <person name="Gaasterland T."/>
            <person name="Ferriera S."/>
            <person name="Johnson J."/>
            <person name="Kravitz S."/>
            <person name="Beeson K."/>
            <person name="Sutton G."/>
            <person name="Rogers Y.-H."/>
            <person name="Friedman R."/>
            <person name="Frazier M."/>
            <person name="Venter J.C."/>
        </authorList>
    </citation>
    <scope>NUCLEOTIDE SEQUENCE [LARGE SCALE GENOMIC DNA]</scope>
    <source>
        <strain evidence="1 2">ATCC 23134</strain>
    </source>
</reference>
<proteinExistence type="predicted"/>
<name>A2A014_MICM2</name>
<keyword evidence="2" id="KW-1185">Reference proteome</keyword>
<accession>A2A014</accession>
<evidence type="ECO:0000313" key="2">
    <source>
        <dbReference type="Proteomes" id="UP000004095"/>
    </source>
</evidence>
<comment type="caution">
    <text evidence="1">The sequence shown here is derived from an EMBL/GenBank/DDBJ whole genome shotgun (WGS) entry which is preliminary data.</text>
</comment>
<protein>
    <submittedName>
        <fullName evidence="1">Uncharacterized protein</fullName>
    </submittedName>
</protein>
<evidence type="ECO:0000313" key="1">
    <source>
        <dbReference type="EMBL" id="EAY24032.1"/>
    </source>
</evidence>
<gene>
    <name evidence="1" type="ORF">M23134_03330</name>
</gene>
<organism evidence="1 2">
    <name type="scientific">Microscilla marina ATCC 23134</name>
    <dbReference type="NCBI Taxonomy" id="313606"/>
    <lineage>
        <taxon>Bacteria</taxon>
        <taxon>Pseudomonadati</taxon>
        <taxon>Bacteroidota</taxon>
        <taxon>Cytophagia</taxon>
        <taxon>Cytophagales</taxon>
        <taxon>Microscillaceae</taxon>
        <taxon>Microscilla</taxon>
    </lineage>
</organism>
<dbReference type="Proteomes" id="UP000004095">
    <property type="component" value="Unassembled WGS sequence"/>
</dbReference>
<dbReference type="EMBL" id="AAWS01000087">
    <property type="protein sequence ID" value="EAY24032.1"/>
    <property type="molecule type" value="Genomic_DNA"/>
</dbReference>
<dbReference type="RefSeq" id="WP_002705650.1">
    <property type="nucleotide sequence ID" value="NZ_AAWS01000087.1"/>
</dbReference>
<sequence length="1949" mass="217982">MKRQKMKKIKQKIIRCMAVFLAVNILIDTVFATLALALTSGPSSPEFASFEPVATTNMVNTFTGDFTYNLPVFQIPGPDGGGYAMSLAYHSGANSEEEASWVGYGWTLNPGSINRNVRGFPDDYKGVPVKQFNKIPVNWTASATLGTGLKYFGKKKFKIPTKIPSPRRPKPSISYTESETIPDINQVKLSLNYARTLRYNNYTGLMSFYGIGGSAFGFANLGMKKSAKGRTWNAKVNPLKAYFKIKKGFGVKALIYEADRFMKVTSPSVMGYLVGASGSPFSTKYGLYTFSERIKNVSTERYSSANFNLESGVTKTPGNVPVGFDVTTKGAFNVYAHQEKDNSKVNGYMHSVSGQDQRNDYYVEKSTPYSERDVYLGIPFNNADQFMVNGEGIGGGFRYFQKKLGHFLPQEAHNTSVKRNLGVDLNLGVTVGIGVTIGLGDSKSQTTDWKKPGTTSQYVFDQQGVFRFNGDKGGSVEYTTGGANVRNTNLVSAGIAGNGRLELSSVGNLDHTKLSSSSYINYHTKANHGFDATQVTGLNENVTVTNATAITELKVTNKNGLNYVYGTPVFNRNVSAFQVDANLPATQKDKDQFLMYRPFALKQAGNEYEVDVDHAAHDYATAKVVGEVKPTPYATNYLLTSITTPDYVEVGNDGPDAKDFGGWTKFDYHKKYGAGANGWYRWRVPYNGMFFQQEKISDRKGAVGTVSTGEKEVYYLKTIETKTHIAYFVTNKSNNTRWQNVQSPVTANSPYIQGSGKDRKDGLGAKHLTGETDPAAVKDNNGAQVKGDERLEYLEKIVLFSKKQPDKPLQTVHFDYDYSLVQNVPNHDHGLFPRPKVNNASGKLTLKKVWFEYGGISNGKTSPYEFVYKYKVKNEFAAEVREDYPDIINEMSDKHGINAQNPDYAPYYLGPWGNIQLDGSKRKKLKKPWLYQGKLTAAQHKKFDPAAWQLKQIKLPSGGEILVQYEQKDYSFVQNRRPMVMTSLLEANDSGLNGKKYGLSPSYVVNVREMGIDPTNQTEVDEQVALLKKHFVDDGEKIYFKFLYKLIGSGPPSLKDCKSEYLKGYAAVASVERVDINGEYGIKITLDGKEDDNKRASIPRQACYDFYANKRQGFDCEGTDEFDQKVYAKRNDLVNANLKSLGMISFYLGELLIRSFDEGIPKKKKVGTQMSAELSYLRLPMIKAKRGGGVRVKRLLMYDAGIETGDANLYGQEFFYEDFIKEDGKIKKISSGVATNEPSGVRDENPLVRYLPRKGQGWYSRLTAGFDKKQFEGPIGESLLPGASVGHSKVIAQSIHKGKTGTGYSVNEYYTVKDFPYDKLYVYKTDKRDPTSNLESGVDYTSLGANRKKRKNEPPISLGLFYYENDQVWLTQGYRFIVNNMHGQTKRVASYMGTYDGAHTDQSQMFAQQKYEYYQPGERIRMLHPDGSVTWEVPGKEMDMTMERRSVRNRNINVELGVDLSTTFIVPPLPIYVSPSMNFSYTRERIGTHVISKVIRYPVIMKKVTSFQDGVTNESENIGFNPHTGDVILTRTVDGFHRVKVGTDVLDGNIYSLTIPASWKYPALGRIYENGQVQDRFNQLGLSAGSIITYGDAGNPFKTEGQWKMDQNILSVGFQTFKNNWATNASQAVKSQYGLSDAGVIAALDKIWRPHTSYTYRDNVVSSDPKVTAGNRIYKGGVITNVTLPATTDPNGYWSQQAPTFGNQWIKSSEVTLYSPHGNALEEKDPLGIFSSARFDQEGILPMMVAANAQHGSTYFQSFEHNTYTPDGHSGLYCKTLTSGNQSLLAEDDKIIKTSQLSNKGGIVKLWVHYNYDQPTLNIKLRNFANQSQMSSTTLSLKKVTQVGEWVLFSGEIPGNAFIYDTFDLVVSSSFTGTLKVDDVKFQPLDAQTTCYVYDLKSLRLLTQFDDEHFGLYYQYNDQGQLTRKLIETERGLKTIQETQYNTPKKPRK</sequence>